<name>A0A0A3XRJ1_BRAJP</name>
<organism evidence="1 2">
    <name type="scientific">Bradyrhizobium japonicum</name>
    <dbReference type="NCBI Taxonomy" id="375"/>
    <lineage>
        <taxon>Bacteria</taxon>
        <taxon>Pseudomonadati</taxon>
        <taxon>Pseudomonadota</taxon>
        <taxon>Alphaproteobacteria</taxon>
        <taxon>Hyphomicrobiales</taxon>
        <taxon>Nitrobacteraceae</taxon>
        <taxon>Bradyrhizobium</taxon>
    </lineage>
</organism>
<sequence>MPAAGVDGATMLVASTEPAIGVAVGIFASVLAQDPALRVTSPVIAGSCKQAIEPVRSAKDGCEQPGTPEVEIEFSQLLLEQVLDCVPPSVEADGLGSRAAGSVPVVRSDALLEVATAAIAAPWRYGVQVCAVVSSAPSTTHCAPS</sequence>
<evidence type="ECO:0000313" key="2">
    <source>
        <dbReference type="Proteomes" id="UP000030377"/>
    </source>
</evidence>
<dbReference type="EMBL" id="JRPN01000024">
    <property type="protein sequence ID" value="KGT75786.1"/>
    <property type="molecule type" value="Genomic_DNA"/>
</dbReference>
<proteinExistence type="predicted"/>
<accession>A0A0A3XRJ1</accession>
<gene>
    <name evidence="1" type="ORF">MA20_31815</name>
</gene>
<dbReference type="Proteomes" id="UP000030377">
    <property type="component" value="Unassembled WGS sequence"/>
</dbReference>
<dbReference type="AlphaFoldDB" id="A0A0A3XRJ1"/>
<protein>
    <submittedName>
        <fullName evidence="1">Uncharacterized protein</fullName>
    </submittedName>
</protein>
<evidence type="ECO:0000313" key="1">
    <source>
        <dbReference type="EMBL" id="KGT75786.1"/>
    </source>
</evidence>
<comment type="caution">
    <text evidence="1">The sequence shown here is derived from an EMBL/GenBank/DDBJ whole genome shotgun (WGS) entry which is preliminary data.</text>
</comment>
<reference evidence="1 2" key="1">
    <citation type="submission" date="2014-09" db="EMBL/GenBank/DDBJ databases">
        <title>Draft genome of Bradyrhizobium japonicum Is-34.</title>
        <authorList>
            <person name="Tsurumaru H."/>
            <person name="Yamakawa T."/>
            <person name="Hashimoto S."/>
            <person name="Okizaki K."/>
            <person name="Kanesaki Y."/>
            <person name="Yoshikawa H."/>
            <person name="Yajima S."/>
        </authorList>
    </citation>
    <scope>NUCLEOTIDE SEQUENCE [LARGE SCALE GENOMIC DNA]</scope>
    <source>
        <strain evidence="1 2">Is-34</strain>
    </source>
</reference>